<dbReference type="AlphaFoldDB" id="A0A819WP64"/>
<evidence type="ECO:0000256" key="1">
    <source>
        <dbReference type="SAM" id="Phobius"/>
    </source>
</evidence>
<organism evidence="3 4">
    <name type="scientific">Rotaria socialis</name>
    <dbReference type="NCBI Taxonomy" id="392032"/>
    <lineage>
        <taxon>Eukaryota</taxon>
        <taxon>Metazoa</taxon>
        <taxon>Spiralia</taxon>
        <taxon>Gnathifera</taxon>
        <taxon>Rotifera</taxon>
        <taxon>Eurotatoria</taxon>
        <taxon>Bdelloidea</taxon>
        <taxon>Philodinida</taxon>
        <taxon>Philodinidae</taxon>
        <taxon>Rotaria</taxon>
    </lineage>
</organism>
<sequence length="448" mass="51860">MSIIKLKSSLGYIWYRIGCFLIEIYCHIDNLGIIRYFDSTFEDKTKETIVILCLILIAFTIVSSSISTVFSFLNGFGNSIEDYPFYSKKYNKKIIQSLPLLSLFDIHISILILLPKILINSQLINAKIKDQNLLFESSIDFIVGNAMKRVKKDGELIIILDSNPYPAASCQIINFFLFLIRYNFSYSNSFYKINKYLSLIMIVHSIISILLILLTYGTFEILFKIESIVNYSINIYSYFLITSLMISILLILLTNHTLFHFGLTIYSQKQNQISNQLIHLSTLNDQYFIERSIRRSLIFYLLFVILTLICQLPFIILILKLFLSDLIDYLFIIYIVFLLLYLFISIILFTFLCLFPLSYWNFNYLNKLKENNQSKSSSSSSSSLILNRINENLEEKYFSLKTPHIIPTRSVSSCGLTVIDHEISNGRTSHPTFQQTPGVATDALLVMH</sequence>
<dbReference type="EMBL" id="CAJOBP010000129">
    <property type="protein sequence ID" value="CAF4127867.1"/>
    <property type="molecule type" value="Genomic_DNA"/>
</dbReference>
<feature type="transmembrane region" description="Helical" evidence="1">
    <location>
        <begin position="329"/>
        <end position="357"/>
    </location>
</feature>
<name>A0A819WP64_9BILA</name>
<feature type="transmembrane region" description="Helical" evidence="1">
    <location>
        <begin position="196"/>
        <end position="215"/>
    </location>
</feature>
<keyword evidence="1" id="KW-0472">Membrane</keyword>
<protein>
    <submittedName>
        <fullName evidence="3">Uncharacterized protein</fullName>
    </submittedName>
</protein>
<dbReference type="Proteomes" id="UP000663825">
    <property type="component" value="Unassembled WGS sequence"/>
</dbReference>
<evidence type="ECO:0000313" key="2">
    <source>
        <dbReference type="EMBL" id="CAF3160486.1"/>
    </source>
</evidence>
<dbReference type="Proteomes" id="UP000663873">
    <property type="component" value="Unassembled WGS sequence"/>
</dbReference>
<comment type="caution">
    <text evidence="3">The sequence shown here is derived from an EMBL/GenBank/DDBJ whole genome shotgun (WGS) entry which is preliminary data.</text>
</comment>
<accession>A0A819WP64</accession>
<evidence type="ECO:0000313" key="4">
    <source>
        <dbReference type="Proteomes" id="UP000663873"/>
    </source>
</evidence>
<keyword evidence="1" id="KW-0812">Transmembrane</keyword>
<feature type="transmembrane region" description="Helical" evidence="1">
    <location>
        <begin position="94"/>
        <end position="114"/>
    </location>
</feature>
<feature type="transmembrane region" description="Helical" evidence="1">
    <location>
        <begin position="165"/>
        <end position="184"/>
    </location>
</feature>
<proteinExistence type="predicted"/>
<gene>
    <name evidence="2" type="ORF">TIS948_LOCUS10229</name>
    <name evidence="3" type="ORF">UJA718_LOCUS2014</name>
</gene>
<reference evidence="3" key="1">
    <citation type="submission" date="2021-02" db="EMBL/GenBank/DDBJ databases">
        <authorList>
            <person name="Nowell W R."/>
        </authorList>
    </citation>
    <scope>NUCLEOTIDE SEQUENCE</scope>
</reference>
<keyword evidence="1" id="KW-1133">Transmembrane helix</keyword>
<feature type="transmembrane region" description="Helical" evidence="1">
    <location>
        <begin position="12"/>
        <end position="37"/>
    </location>
</feature>
<dbReference type="OrthoDB" id="10048354at2759"/>
<keyword evidence="4" id="KW-1185">Reference proteome</keyword>
<feature type="transmembrane region" description="Helical" evidence="1">
    <location>
        <begin position="297"/>
        <end position="323"/>
    </location>
</feature>
<dbReference type="EMBL" id="CAJNXB010001373">
    <property type="protein sequence ID" value="CAF3160486.1"/>
    <property type="molecule type" value="Genomic_DNA"/>
</dbReference>
<feature type="transmembrane region" description="Helical" evidence="1">
    <location>
        <begin position="49"/>
        <end position="73"/>
    </location>
</feature>
<evidence type="ECO:0000313" key="3">
    <source>
        <dbReference type="EMBL" id="CAF4127867.1"/>
    </source>
</evidence>
<feature type="transmembrane region" description="Helical" evidence="1">
    <location>
        <begin position="235"/>
        <end position="253"/>
    </location>
</feature>